<dbReference type="EMBL" id="JAOYFB010000038">
    <property type="protein sequence ID" value="KAK4025986.1"/>
    <property type="molecule type" value="Genomic_DNA"/>
</dbReference>
<evidence type="ECO:0000313" key="2">
    <source>
        <dbReference type="EMBL" id="KAK4025986.1"/>
    </source>
</evidence>
<sequence length="82" mass="9493">MMTKSFPRQSSTRFPRNRTPKEERRLSSLMLEKTAKVRLKSCDEGPTKSSSETRCWTSDAKGTHGTLRYNQPGLLINDKEFR</sequence>
<keyword evidence="3" id="KW-1185">Reference proteome</keyword>
<feature type="region of interest" description="Disordered" evidence="1">
    <location>
        <begin position="1"/>
        <end position="27"/>
    </location>
</feature>
<protein>
    <submittedName>
        <fullName evidence="2">Uncharacterized protein</fullName>
    </submittedName>
</protein>
<organism evidence="2 3">
    <name type="scientific">Daphnia magna</name>
    <dbReference type="NCBI Taxonomy" id="35525"/>
    <lineage>
        <taxon>Eukaryota</taxon>
        <taxon>Metazoa</taxon>
        <taxon>Ecdysozoa</taxon>
        <taxon>Arthropoda</taxon>
        <taxon>Crustacea</taxon>
        <taxon>Branchiopoda</taxon>
        <taxon>Diplostraca</taxon>
        <taxon>Cladocera</taxon>
        <taxon>Anomopoda</taxon>
        <taxon>Daphniidae</taxon>
        <taxon>Daphnia</taxon>
    </lineage>
</organism>
<reference evidence="2 3" key="1">
    <citation type="journal article" date="2023" name="Nucleic Acids Res.">
        <title>The hologenome of Daphnia magna reveals possible DNA methylation and microbiome-mediated evolution of the host genome.</title>
        <authorList>
            <person name="Chaturvedi A."/>
            <person name="Li X."/>
            <person name="Dhandapani V."/>
            <person name="Marshall H."/>
            <person name="Kissane S."/>
            <person name="Cuenca-Cambronero M."/>
            <person name="Asole G."/>
            <person name="Calvet F."/>
            <person name="Ruiz-Romero M."/>
            <person name="Marangio P."/>
            <person name="Guigo R."/>
            <person name="Rago D."/>
            <person name="Mirbahai L."/>
            <person name="Eastwood N."/>
            <person name="Colbourne J.K."/>
            <person name="Zhou J."/>
            <person name="Mallon E."/>
            <person name="Orsini L."/>
        </authorList>
    </citation>
    <scope>NUCLEOTIDE SEQUENCE [LARGE SCALE GENOMIC DNA]</scope>
    <source>
        <strain evidence="2">LRV0_1</strain>
    </source>
</reference>
<comment type="caution">
    <text evidence="2">The sequence shown here is derived from an EMBL/GenBank/DDBJ whole genome shotgun (WGS) entry which is preliminary data.</text>
</comment>
<feature type="compositionally biased region" description="Polar residues" evidence="1">
    <location>
        <begin position="1"/>
        <end position="14"/>
    </location>
</feature>
<evidence type="ECO:0000256" key="1">
    <source>
        <dbReference type="SAM" id="MobiDB-lite"/>
    </source>
</evidence>
<feature type="region of interest" description="Disordered" evidence="1">
    <location>
        <begin position="40"/>
        <end position="82"/>
    </location>
</feature>
<accession>A0ABR0ALK2</accession>
<gene>
    <name evidence="2" type="ORF">OUZ56_015015</name>
</gene>
<feature type="compositionally biased region" description="Polar residues" evidence="1">
    <location>
        <begin position="47"/>
        <end position="56"/>
    </location>
</feature>
<evidence type="ECO:0000313" key="3">
    <source>
        <dbReference type="Proteomes" id="UP001234178"/>
    </source>
</evidence>
<name>A0ABR0ALK2_9CRUS</name>
<dbReference type="Proteomes" id="UP001234178">
    <property type="component" value="Unassembled WGS sequence"/>
</dbReference>
<proteinExistence type="predicted"/>